<dbReference type="AlphaFoldDB" id="A0A8E2EX78"/>
<sequence>MLSRRVAKLESIIKSGSSPQRGNSPNGSFTGIRGVQPHSTVTLTPMGLNSTANISQPADSGIEDAATILDYHAALAPQTSDIADSRAPSVSEMDRTDSEMSPLQMLQLNLPNRRQVFQLVNRHIECLLWYHGAFYAPIFRRQLQEFYDRYNGLIENEGLSLQWVALLFSVLTGAMTYLSNRWYQGAITCLSRANYMARYSLDSVEAIATLTISAHSLGYSNQQSVFLASAVKISQSLGLHRLGTESPNNLTERDVRGRRVWCQLCTQDWFSMPFSESYLVQPLHGNTEKPRNRHDDNPMIVPELVPTALSYARYLLDVAFIIPQLQDAVTSSITLYTKYEQVLKYDKLMRTPATAHRPHFFSNVPIDASALAISYAHKICMIHRAFLDLSFTNSAFSFTRRTYIFHRKHTESEYLEHRGLVEEGIAILRPNTKSAIARRGVRLLCELLDAIDRSQVERRKRRTSESSSPDSFLSRSKRRMFLDVSAFVRAFCDGNSEASSAGGASGPSASHPTVQNDDSMIADSLFKDSASLSNVG</sequence>
<dbReference type="GO" id="GO:0005634">
    <property type="term" value="C:nucleus"/>
    <property type="evidence" value="ECO:0007669"/>
    <property type="project" value="UniProtKB-SubCell"/>
</dbReference>
<dbReference type="Proteomes" id="UP000250140">
    <property type="component" value="Unassembled WGS sequence"/>
</dbReference>
<protein>
    <recommendedName>
        <fullName evidence="6">Transcription factor domain-containing protein</fullName>
    </recommendedName>
</protein>
<keyword evidence="5" id="KW-1185">Reference proteome</keyword>
<comment type="subcellular location">
    <subcellularLocation>
        <location evidence="1">Nucleus</location>
    </subcellularLocation>
</comment>
<feature type="compositionally biased region" description="Low complexity" evidence="3">
    <location>
        <begin position="497"/>
        <end position="510"/>
    </location>
</feature>
<reference evidence="4 5" key="1">
    <citation type="journal article" date="2016" name="Nat. Commun.">
        <title>Ectomycorrhizal ecology is imprinted in the genome of the dominant symbiotic fungus Cenococcum geophilum.</title>
        <authorList>
            <consortium name="DOE Joint Genome Institute"/>
            <person name="Peter M."/>
            <person name="Kohler A."/>
            <person name="Ohm R.A."/>
            <person name="Kuo A."/>
            <person name="Krutzmann J."/>
            <person name="Morin E."/>
            <person name="Arend M."/>
            <person name="Barry K.W."/>
            <person name="Binder M."/>
            <person name="Choi C."/>
            <person name="Clum A."/>
            <person name="Copeland A."/>
            <person name="Grisel N."/>
            <person name="Haridas S."/>
            <person name="Kipfer T."/>
            <person name="LaButti K."/>
            <person name="Lindquist E."/>
            <person name="Lipzen A."/>
            <person name="Maire R."/>
            <person name="Meier B."/>
            <person name="Mihaltcheva S."/>
            <person name="Molinier V."/>
            <person name="Murat C."/>
            <person name="Poggeler S."/>
            <person name="Quandt C.A."/>
            <person name="Sperisen C."/>
            <person name="Tritt A."/>
            <person name="Tisserant E."/>
            <person name="Crous P.W."/>
            <person name="Henrissat B."/>
            <person name="Nehls U."/>
            <person name="Egli S."/>
            <person name="Spatafora J.W."/>
            <person name="Grigoriev I.V."/>
            <person name="Martin F.M."/>
        </authorList>
    </citation>
    <scope>NUCLEOTIDE SEQUENCE [LARGE SCALE GENOMIC DNA]</scope>
    <source>
        <strain evidence="4 5">CBS 207.34</strain>
    </source>
</reference>
<dbReference type="CDD" id="cd12148">
    <property type="entry name" value="fungal_TF_MHR"/>
    <property type="match status" value="1"/>
</dbReference>
<proteinExistence type="predicted"/>
<feature type="region of interest" description="Disordered" evidence="3">
    <location>
        <begin position="497"/>
        <end position="520"/>
    </location>
</feature>
<evidence type="ECO:0000313" key="4">
    <source>
        <dbReference type="EMBL" id="OCL06285.1"/>
    </source>
</evidence>
<dbReference type="OrthoDB" id="410267at2759"/>
<keyword evidence="2" id="KW-0539">Nucleus</keyword>
<dbReference type="EMBL" id="KV750098">
    <property type="protein sequence ID" value="OCL06285.1"/>
    <property type="molecule type" value="Genomic_DNA"/>
</dbReference>
<gene>
    <name evidence="4" type="ORF">AOQ84DRAFT_432674</name>
</gene>
<feature type="region of interest" description="Disordered" evidence="3">
    <location>
        <begin position="11"/>
        <end position="44"/>
    </location>
</feature>
<accession>A0A8E2EX78</accession>
<evidence type="ECO:0000256" key="2">
    <source>
        <dbReference type="ARBA" id="ARBA00023242"/>
    </source>
</evidence>
<feature type="compositionally biased region" description="Polar residues" evidence="3">
    <location>
        <begin position="14"/>
        <end position="29"/>
    </location>
</feature>
<evidence type="ECO:0008006" key="6">
    <source>
        <dbReference type="Google" id="ProtNLM"/>
    </source>
</evidence>
<organism evidence="4 5">
    <name type="scientific">Glonium stellatum</name>
    <dbReference type="NCBI Taxonomy" id="574774"/>
    <lineage>
        <taxon>Eukaryota</taxon>
        <taxon>Fungi</taxon>
        <taxon>Dikarya</taxon>
        <taxon>Ascomycota</taxon>
        <taxon>Pezizomycotina</taxon>
        <taxon>Dothideomycetes</taxon>
        <taxon>Pleosporomycetidae</taxon>
        <taxon>Gloniales</taxon>
        <taxon>Gloniaceae</taxon>
        <taxon>Glonium</taxon>
    </lineage>
</organism>
<dbReference type="InterPro" id="IPR050613">
    <property type="entry name" value="Sec_Metabolite_Reg"/>
</dbReference>
<dbReference type="PANTHER" id="PTHR31001:SF90">
    <property type="entry name" value="CENTROMERE DNA-BINDING PROTEIN COMPLEX CBF3 SUBUNIT B"/>
    <property type="match status" value="1"/>
</dbReference>
<evidence type="ECO:0000313" key="5">
    <source>
        <dbReference type="Proteomes" id="UP000250140"/>
    </source>
</evidence>
<evidence type="ECO:0000256" key="1">
    <source>
        <dbReference type="ARBA" id="ARBA00004123"/>
    </source>
</evidence>
<evidence type="ECO:0000256" key="3">
    <source>
        <dbReference type="SAM" id="MobiDB-lite"/>
    </source>
</evidence>
<dbReference type="PANTHER" id="PTHR31001">
    <property type="entry name" value="UNCHARACTERIZED TRANSCRIPTIONAL REGULATORY PROTEIN"/>
    <property type="match status" value="1"/>
</dbReference>
<name>A0A8E2EX78_9PEZI</name>